<dbReference type="EMBL" id="JAUSQM010000001">
    <property type="protein sequence ID" value="MDP9821778.1"/>
    <property type="molecule type" value="Genomic_DNA"/>
</dbReference>
<protein>
    <submittedName>
        <fullName evidence="1">Uncharacterized protein</fullName>
    </submittedName>
</protein>
<name>A0ABT9NN16_9ACTN</name>
<keyword evidence="2" id="KW-1185">Reference proteome</keyword>
<sequence>MVPYAMATTSPAWRPLPPEIAEWMGMDEAMVPFALAVARGRPRQLDACEADTRRCSASHVSSP</sequence>
<organism evidence="1 2">
    <name type="scientific">Nocardioides massiliensis</name>
    <dbReference type="NCBI Taxonomy" id="1325935"/>
    <lineage>
        <taxon>Bacteria</taxon>
        <taxon>Bacillati</taxon>
        <taxon>Actinomycetota</taxon>
        <taxon>Actinomycetes</taxon>
        <taxon>Propionibacteriales</taxon>
        <taxon>Nocardioidaceae</taxon>
        <taxon>Nocardioides</taxon>
    </lineage>
</organism>
<gene>
    <name evidence="1" type="ORF">J2S59_001587</name>
</gene>
<accession>A0ABT9NN16</accession>
<evidence type="ECO:0000313" key="1">
    <source>
        <dbReference type="EMBL" id="MDP9821778.1"/>
    </source>
</evidence>
<reference evidence="1 2" key="1">
    <citation type="submission" date="2023-07" db="EMBL/GenBank/DDBJ databases">
        <title>Sequencing the genomes of 1000 actinobacteria strains.</title>
        <authorList>
            <person name="Klenk H.-P."/>
        </authorList>
    </citation>
    <scope>NUCLEOTIDE SEQUENCE [LARGE SCALE GENOMIC DNA]</scope>
    <source>
        <strain evidence="1 2">GD13</strain>
    </source>
</reference>
<dbReference type="Proteomes" id="UP001240447">
    <property type="component" value="Unassembled WGS sequence"/>
</dbReference>
<comment type="caution">
    <text evidence="1">The sequence shown here is derived from an EMBL/GenBank/DDBJ whole genome shotgun (WGS) entry which is preliminary data.</text>
</comment>
<proteinExistence type="predicted"/>
<evidence type="ECO:0000313" key="2">
    <source>
        <dbReference type="Proteomes" id="UP001240447"/>
    </source>
</evidence>